<reference evidence="2 3" key="1">
    <citation type="submission" date="2015-09" db="EMBL/GenBank/DDBJ databases">
        <title>Genome sequence of Oxobacter pfennigii DSM 3222.</title>
        <authorList>
            <person name="Poehlein A."/>
            <person name="Bengelsdorf F.R."/>
            <person name="Schiel-Bengelsdorf B."/>
            <person name="Duerre P."/>
            <person name="Daniel R."/>
        </authorList>
    </citation>
    <scope>NUCLEOTIDE SEQUENCE [LARGE SCALE GENOMIC DNA]</scope>
    <source>
        <strain evidence="2 3">DSM 3222</strain>
    </source>
</reference>
<organism evidence="2 3">
    <name type="scientific">Oxobacter pfennigii</name>
    <dbReference type="NCBI Taxonomy" id="36849"/>
    <lineage>
        <taxon>Bacteria</taxon>
        <taxon>Bacillati</taxon>
        <taxon>Bacillota</taxon>
        <taxon>Clostridia</taxon>
        <taxon>Eubacteriales</taxon>
        <taxon>Clostridiaceae</taxon>
        <taxon>Oxobacter</taxon>
    </lineage>
</organism>
<evidence type="ECO:0000313" key="2">
    <source>
        <dbReference type="EMBL" id="KPU46265.1"/>
    </source>
</evidence>
<proteinExistence type="predicted"/>
<comment type="caution">
    <text evidence="2">The sequence shown here is derived from an EMBL/GenBank/DDBJ whole genome shotgun (WGS) entry which is preliminary data.</text>
</comment>
<evidence type="ECO:0000256" key="1">
    <source>
        <dbReference type="SAM" id="MobiDB-lite"/>
    </source>
</evidence>
<sequence>MDEGIGGGDSEGRTLKPANKDRIMELGIREKIIKNKQFL</sequence>
<keyword evidence="3" id="KW-1185">Reference proteome</keyword>
<feature type="region of interest" description="Disordered" evidence="1">
    <location>
        <begin position="1"/>
        <end position="20"/>
    </location>
</feature>
<dbReference type="AlphaFoldDB" id="A0A0P8WC12"/>
<gene>
    <name evidence="2" type="ORF">OXPF_01100</name>
</gene>
<dbReference type="Proteomes" id="UP000050326">
    <property type="component" value="Unassembled WGS sequence"/>
</dbReference>
<dbReference type="EMBL" id="LKET01000011">
    <property type="protein sequence ID" value="KPU46265.1"/>
    <property type="molecule type" value="Genomic_DNA"/>
</dbReference>
<protein>
    <submittedName>
        <fullName evidence="2">Uncharacterized protein</fullName>
    </submittedName>
</protein>
<name>A0A0P8WC12_9CLOT</name>
<accession>A0A0P8WC12</accession>
<feature type="compositionally biased region" description="Basic and acidic residues" evidence="1">
    <location>
        <begin position="10"/>
        <end position="20"/>
    </location>
</feature>
<evidence type="ECO:0000313" key="3">
    <source>
        <dbReference type="Proteomes" id="UP000050326"/>
    </source>
</evidence>